<reference evidence="3" key="2">
    <citation type="submission" date="2015-01" db="EMBL/GenBank/DDBJ databases">
        <title>Evolutionary Origins and Diversification of the Mycorrhizal Mutualists.</title>
        <authorList>
            <consortium name="DOE Joint Genome Institute"/>
            <consortium name="Mycorrhizal Genomics Consortium"/>
            <person name="Kohler A."/>
            <person name="Kuo A."/>
            <person name="Nagy L.G."/>
            <person name="Floudas D."/>
            <person name="Copeland A."/>
            <person name="Barry K.W."/>
            <person name="Cichocki N."/>
            <person name="Veneault-Fourrey C."/>
            <person name="LaButti K."/>
            <person name="Lindquist E.A."/>
            <person name="Lipzen A."/>
            <person name="Lundell T."/>
            <person name="Morin E."/>
            <person name="Murat C."/>
            <person name="Riley R."/>
            <person name="Ohm R."/>
            <person name="Sun H."/>
            <person name="Tunlid A."/>
            <person name="Henrissat B."/>
            <person name="Grigoriev I.V."/>
            <person name="Hibbett D.S."/>
            <person name="Martin F."/>
        </authorList>
    </citation>
    <scope>NUCLEOTIDE SEQUENCE [LARGE SCALE GENOMIC DNA]</scope>
    <source>
        <strain evidence="3">F 1598</strain>
    </source>
</reference>
<gene>
    <name evidence="2" type="ORF">PILCRDRAFT_829147</name>
</gene>
<dbReference type="HOGENOM" id="CLU_2559107_0_0_1"/>
<sequence>MASNLTWLSSPEAYNALSTPDLKRRFDADKDPNDPMAGTGGPGGTSFPCRHNSFSSRMGVELRRSSFITIAALHQVDGRWTN</sequence>
<feature type="region of interest" description="Disordered" evidence="1">
    <location>
        <begin position="19"/>
        <end position="52"/>
    </location>
</feature>
<proteinExistence type="predicted"/>
<dbReference type="EMBL" id="KN833081">
    <property type="protein sequence ID" value="KIM73476.1"/>
    <property type="molecule type" value="Genomic_DNA"/>
</dbReference>
<accession>A0A0C3F0H0</accession>
<dbReference type="InParanoid" id="A0A0C3F0H0"/>
<reference evidence="2 3" key="1">
    <citation type="submission" date="2014-04" db="EMBL/GenBank/DDBJ databases">
        <authorList>
            <consortium name="DOE Joint Genome Institute"/>
            <person name="Kuo A."/>
            <person name="Tarkka M."/>
            <person name="Buscot F."/>
            <person name="Kohler A."/>
            <person name="Nagy L.G."/>
            <person name="Floudas D."/>
            <person name="Copeland A."/>
            <person name="Barry K.W."/>
            <person name="Cichocki N."/>
            <person name="Veneault-Fourrey C."/>
            <person name="LaButti K."/>
            <person name="Lindquist E.A."/>
            <person name="Lipzen A."/>
            <person name="Lundell T."/>
            <person name="Morin E."/>
            <person name="Murat C."/>
            <person name="Sun H."/>
            <person name="Tunlid A."/>
            <person name="Henrissat B."/>
            <person name="Grigoriev I.V."/>
            <person name="Hibbett D.S."/>
            <person name="Martin F."/>
            <person name="Nordberg H.P."/>
            <person name="Cantor M.N."/>
            <person name="Hua S.X."/>
        </authorList>
    </citation>
    <scope>NUCLEOTIDE SEQUENCE [LARGE SCALE GENOMIC DNA]</scope>
    <source>
        <strain evidence="2 3">F 1598</strain>
    </source>
</reference>
<evidence type="ECO:0000313" key="2">
    <source>
        <dbReference type="EMBL" id="KIM73476.1"/>
    </source>
</evidence>
<evidence type="ECO:0000313" key="3">
    <source>
        <dbReference type="Proteomes" id="UP000054166"/>
    </source>
</evidence>
<evidence type="ECO:0000256" key="1">
    <source>
        <dbReference type="SAM" id="MobiDB-lite"/>
    </source>
</evidence>
<feature type="compositionally biased region" description="Basic and acidic residues" evidence="1">
    <location>
        <begin position="21"/>
        <end position="33"/>
    </location>
</feature>
<name>A0A0C3F0H0_PILCF</name>
<dbReference type="Proteomes" id="UP000054166">
    <property type="component" value="Unassembled WGS sequence"/>
</dbReference>
<dbReference type="OrthoDB" id="1726119at2759"/>
<dbReference type="AlphaFoldDB" id="A0A0C3F0H0"/>
<protein>
    <submittedName>
        <fullName evidence="2">Uncharacterized protein</fullName>
    </submittedName>
</protein>
<organism evidence="2 3">
    <name type="scientific">Piloderma croceum (strain F 1598)</name>
    <dbReference type="NCBI Taxonomy" id="765440"/>
    <lineage>
        <taxon>Eukaryota</taxon>
        <taxon>Fungi</taxon>
        <taxon>Dikarya</taxon>
        <taxon>Basidiomycota</taxon>
        <taxon>Agaricomycotina</taxon>
        <taxon>Agaricomycetes</taxon>
        <taxon>Agaricomycetidae</taxon>
        <taxon>Atheliales</taxon>
        <taxon>Atheliaceae</taxon>
        <taxon>Piloderma</taxon>
    </lineage>
</organism>
<keyword evidence="3" id="KW-1185">Reference proteome</keyword>